<organism evidence="9 10">
    <name type="scientific">Streptosporangium sandarakinum</name>
    <dbReference type="NCBI Taxonomy" id="1260955"/>
    <lineage>
        <taxon>Bacteria</taxon>
        <taxon>Bacillati</taxon>
        <taxon>Actinomycetota</taxon>
        <taxon>Actinomycetes</taxon>
        <taxon>Streptosporangiales</taxon>
        <taxon>Streptosporangiaceae</taxon>
        <taxon>Streptosporangium</taxon>
    </lineage>
</organism>
<dbReference type="InterPro" id="IPR045621">
    <property type="entry name" value="BPD_transp_1_N"/>
</dbReference>
<feature type="transmembrane region" description="Helical" evidence="7">
    <location>
        <begin position="138"/>
        <end position="160"/>
    </location>
</feature>
<dbReference type="PANTHER" id="PTHR43376:SF1">
    <property type="entry name" value="OLIGOPEPTIDE TRANSPORT SYSTEM PERMEASE PROTEIN"/>
    <property type="match status" value="1"/>
</dbReference>
<feature type="transmembrane region" description="Helical" evidence="7">
    <location>
        <begin position="246"/>
        <end position="267"/>
    </location>
</feature>
<feature type="transmembrane region" description="Helical" evidence="7">
    <location>
        <begin position="295"/>
        <end position="318"/>
    </location>
</feature>
<evidence type="ECO:0000256" key="5">
    <source>
        <dbReference type="ARBA" id="ARBA00022989"/>
    </source>
</evidence>
<evidence type="ECO:0000313" key="9">
    <source>
        <dbReference type="EMBL" id="NYF43718.1"/>
    </source>
</evidence>
<protein>
    <submittedName>
        <fullName evidence="9">Peptide/nickel transport system permease protein</fullName>
    </submittedName>
</protein>
<dbReference type="Pfam" id="PF19300">
    <property type="entry name" value="BPD_transp_1_N"/>
    <property type="match status" value="1"/>
</dbReference>
<keyword evidence="6 7" id="KW-0472">Membrane</keyword>
<dbReference type="Gene3D" id="1.10.3720.10">
    <property type="entry name" value="MetI-like"/>
    <property type="match status" value="1"/>
</dbReference>
<dbReference type="SUPFAM" id="SSF161098">
    <property type="entry name" value="MetI-like"/>
    <property type="match status" value="1"/>
</dbReference>
<accession>A0A852V832</accession>
<evidence type="ECO:0000256" key="3">
    <source>
        <dbReference type="ARBA" id="ARBA00022475"/>
    </source>
</evidence>
<dbReference type="Proteomes" id="UP000576393">
    <property type="component" value="Unassembled WGS sequence"/>
</dbReference>
<evidence type="ECO:0000256" key="7">
    <source>
        <dbReference type="RuleBase" id="RU363032"/>
    </source>
</evidence>
<dbReference type="RefSeq" id="WP_179827390.1">
    <property type="nucleotide sequence ID" value="NZ_JACCCO010000003.1"/>
</dbReference>
<feature type="transmembrane region" description="Helical" evidence="7">
    <location>
        <begin position="99"/>
        <end position="126"/>
    </location>
</feature>
<comment type="subcellular location">
    <subcellularLocation>
        <location evidence="1 7">Cell membrane</location>
        <topology evidence="1 7">Multi-pass membrane protein</topology>
    </subcellularLocation>
</comment>
<proteinExistence type="inferred from homology"/>
<feature type="transmembrane region" description="Helical" evidence="7">
    <location>
        <begin position="188"/>
        <end position="209"/>
    </location>
</feature>
<keyword evidence="3" id="KW-1003">Cell membrane</keyword>
<sequence>MSFLLRRAAFYAVAGFVAVTLNFLLPRLMPGDPATTLFAGYADQLGPDDLASLKEAYGLSDAPLLAQYADYLRSLLGGDLGTSLSQFPTPVTDLIRDGLGWSLLLGTVSVLIGFTAGTLLGSFAAWRRGSRFDTLVPPLTMFVGSFPYFFLALLVLYLFAVRWQALPQGHAYGMDVAPGLTPEFLGSVATHLLLPATTVALVSVGAWVLSIRNTMIGVLDEDYLTMAEAKGLRTWRVMGHYAARNAILPTVTSLGLAVGHVFSGQLLTEVVFTYPGLGNQLYAAVTTHDYPLMQALFLMITISVLAVNFAVDALYAALDPRVRGAATASS</sequence>
<gene>
    <name evidence="9" type="ORF">HDA43_005945</name>
</gene>
<dbReference type="PROSITE" id="PS50928">
    <property type="entry name" value="ABC_TM1"/>
    <property type="match status" value="1"/>
</dbReference>
<evidence type="ECO:0000256" key="1">
    <source>
        <dbReference type="ARBA" id="ARBA00004651"/>
    </source>
</evidence>
<evidence type="ECO:0000256" key="6">
    <source>
        <dbReference type="ARBA" id="ARBA00023136"/>
    </source>
</evidence>
<keyword evidence="10" id="KW-1185">Reference proteome</keyword>
<dbReference type="PANTHER" id="PTHR43376">
    <property type="entry name" value="OLIGOPEPTIDE TRANSPORT SYSTEM PERMEASE PROTEIN"/>
    <property type="match status" value="1"/>
</dbReference>
<dbReference type="GO" id="GO:0055085">
    <property type="term" value="P:transmembrane transport"/>
    <property type="evidence" value="ECO:0007669"/>
    <property type="project" value="InterPro"/>
</dbReference>
<reference evidence="9 10" key="1">
    <citation type="submission" date="2020-07" db="EMBL/GenBank/DDBJ databases">
        <title>Sequencing the genomes of 1000 actinobacteria strains.</title>
        <authorList>
            <person name="Klenk H.-P."/>
        </authorList>
    </citation>
    <scope>NUCLEOTIDE SEQUENCE [LARGE SCALE GENOMIC DNA]</scope>
    <source>
        <strain evidence="9 10">DSM 45763</strain>
    </source>
</reference>
<comment type="similarity">
    <text evidence="7">Belongs to the binding-protein-dependent transport system permease family.</text>
</comment>
<comment type="caution">
    <text evidence="9">The sequence shown here is derived from an EMBL/GenBank/DDBJ whole genome shotgun (WGS) entry which is preliminary data.</text>
</comment>
<name>A0A852V832_9ACTN</name>
<keyword evidence="2 7" id="KW-0813">Transport</keyword>
<dbReference type="EMBL" id="JACCCO010000003">
    <property type="protein sequence ID" value="NYF43718.1"/>
    <property type="molecule type" value="Genomic_DNA"/>
</dbReference>
<dbReference type="CDD" id="cd06261">
    <property type="entry name" value="TM_PBP2"/>
    <property type="match status" value="1"/>
</dbReference>
<feature type="domain" description="ABC transmembrane type-1" evidence="8">
    <location>
        <begin position="99"/>
        <end position="311"/>
    </location>
</feature>
<dbReference type="AlphaFoldDB" id="A0A852V832"/>
<evidence type="ECO:0000256" key="2">
    <source>
        <dbReference type="ARBA" id="ARBA00022448"/>
    </source>
</evidence>
<evidence type="ECO:0000313" key="10">
    <source>
        <dbReference type="Proteomes" id="UP000576393"/>
    </source>
</evidence>
<keyword evidence="5 7" id="KW-1133">Transmembrane helix</keyword>
<feature type="transmembrane region" description="Helical" evidence="7">
    <location>
        <begin position="9"/>
        <end position="29"/>
    </location>
</feature>
<dbReference type="GO" id="GO:0005886">
    <property type="term" value="C:plasma membrane"/>
    <property type="evidence" value="ECO:0007669"/>
    <property type="project" value="UniProtKB-SubCell"/>
</dbReference>
<evidence type="ECO:0000256" key="4">
    <source>
        <dbReference type="ARBA" id="ARBA00022692"/>
    </source>
</evidence>
<keyword evidence="4 7" id="KW-0812">Transmembrane</keyword>
<dbReference type="InterPro" id="IPR035906">
    <property type="entry name" value="MetI-like_sf"/>
</dbReference>
<evidence type="ECO:0000259" key="8">
    <source>
        <dbReference type="PROSITE" id="PS50928"/>
    </source>
</evidence>
<dbReference type="InterPro" id="IPR000515">
    <property type="entry name" value="MetI-like"/>
</dbReference>
<dbReference type="Pfam" id="PF00528">
    <property type="entry name" value="BPD_transp_1"/>
    <property type="match status" value="1"/>
</dbReference>